<evidence type="ECO:0000313" key="1">
    <source>
        <dbReference type="EMBL" id="MBB6471398.1"/>
    </source>
</evidence>
<gene>
    <name evidence="1" type="ORF">BJ992_000829</name>
</gene>
<comment type="caution">
    <text evidence="1">The sequence shown here is derived from an EMBL/GenBank/DDBJ whole genome shotgun (WGS) entry which is preliminary data.</text>
</comment>
<evidence type="ECO:0000313" key="2">
    <source>
        <dbReference type="Proteomes" id="UP000555564"/>
    </source>
</evidence>
<dbReference type="Proteomes" id="UP000555564">
    <property type="component" value="Unassembled WGS sequence"/>
</dbReference>
<sequence length="67" mass="7526">MADIVESERRRRRAEGLVHSWDLNREDLDNAAVSLGIPPVSDEEWSTILAVRGRPDQPPPDHIVLDG</sequence>
<accession>A0A7X0IAD1</accession>
<protein>
    <submittedName>
        <fullName evidence="1">Uncharacterized protein</fullName>
    </submittedName>
</protein>
<dbReference type="AlphaFoldDB" id="A0A7X0IAD1"/>
<name>A0A7X0IAD1_9ACTN</name>
<keyword evidence="2" id="KW-1185">Reference proteome</keyword>
<organism evidence="1 2">
    <name type="scientific">Sphaerisporangium rubeum</name>
    <dbReference type="NCBI Taxonomy" id="321317"/>
    <lineage>
        <taxon>Bacteria</taxon>
        <taxon>Bacillati</taxon>
        <taxon>Actinomycetota</taxon>
        <taxon>Actinomycetes</taxon>
        <taxon>Streptosporangiales</taxon>
        <taxon>Streptosporangiaceae</taxon>
        <taxon>Sphaerisporangium</taxon>
    </lineage>
</organism>
<reference evidence="1 2" key="1">
    <citation type="submission" date="2020-08" db="EMBL/GenBank/DDBJ databases">
        <title>Sequencing the genomes of 1000 actinobacteria strains.</title>
        <authorList>
            <person name="Klenk H.-P."/>
        </authorList>
    </citation>
    <scope>NUCLEOTIDE SEQUENCE [LARGE SCALE GENOMIC DNA]</scope>
    <source>
        <strain evidence="1 2">DSM 44936</strain>
    </source>
</reference>
<dbReference type="EMBL" id="JACHIU010000001">
    <property type="protein sequence ID" value="MBB6471398.1"/>
    <property type="molecule type" value="Genomic_DNA"/>
</dbReference>
<proteinExistence type="predicted"/>